<keyword evidence="4" id="KW-1185">Reference proteome</keyword>
<dbReference type="Proteomes" id="UP000037460">
    <property type="component" value="Unassembled WGS sequence"/>
</dbReference>
<keyword evidence="1" id="KW-0472">Membrane</keyword>
<feature type="transmembrane region" description="Helical" evidence="1">
    <location>
        <begin position="128"/>
        <end position="148"/>
    </location>
</feature>
<dbReference type="AlphaFoldDB" id="A0A0M0JC08"/>
<feature type="transmembrane region" description="Helical" evidence="1">
    <location>
        <begin position="96"/>
        <end position="116"/>
    </location>
</feature>
<feature type="transmembrane region" description="Helical" evidence="1">
    <location>
        <begin position="269"/>
        <end position="289"/>
    </location>
</feature>
<feature type="transmembrane region" description="Helical" evidence="1">
    <location>
        <begin position="243"/>
        <end position="263"/>
    </location>
</feature>
<accession>A0A0M0JC08</accession>
<feature type="transmembrane region" description="Helical" evidence="1">
    <location>
        <begin position="209"/>
        <end position="231"/>
    </location>
</feature>
<organism evidence="3 4">
    <name type="scientific">Chrysochromulina tobinii</name>
    <dbReference type="NCBI Taxonomy" id="1460289"/>
    <lineage>
        <taxon>Eukaryota</taxon>
        <taxon>Haptista</taxon>
        <taxon>Haptophyta</taxon>
        <taxon>Prymnesiophyceae</taxon>
        <taxon>Prymnesiales</taxon>
        <taxon>Chrysochromulinaceae</taxon>
        <taxon>Chrysochromulina</taxon>
    </lineage>
</organism>
<keyword evidence="2" id="KW-0732">Signal</keyword>
<feature type="chain" id="PRO_5013040014" evidence="2">
    <location>
        <begin position="16"/>
        <end position="327"/>
    </location>
</feature>
<comment type="caution">
    <text evidence="3">The sequence shown here is derived from an EMBL/GenBank/DDBJ whole genome shotgun (WGS) entry which is preliminary data.</text>
</comment>
<evidence type="ECO:0000313" key="3">
    <source>
        <dbReference type="EMBL" id="KOO24121.1"/>
    </source>
</evidence>
<evidence type="ECO:0000256" key="2">
    <source>
        <dbReference type="SAM" id="SignalP"/>
    </source>
</evidence>
<evidence type="ECO:0000313" key="4">
    <source>
        <dbReference type="Proteomes" id="UP000037460"/>
    </source>
</evidence>
<name>A0A0M0JC08_9EUKA</name>
<sequence length="327" mass="35361">MCFAFGALLFSVGRGLENGHGGIGLSFDSYADLTCPNNTVVVASNGTNGTVVYNTVNLGDPSLTDCGFQYRFDDSRLREVWEQRHKASGNLLCGQAFAIAGWFFSIAPVAALAKLLDLGHGDAQVTTGNSIVFAFVFTAALTVVEFVSEIGTSQVTEWITSSWRVLSPPGPDADAAGDYGSAMDEVQYGGITAAQNLEMTYIVVQSRSLWLFAMDDIFLLFAMLIAAWLGVGSTTVPKDVGRFGLVVAFFCVLDFSFEVTRFVNWRGSTNSVIITCLMLNFFALPWWLFKVGNLLRNIAEDAPVAATTSIPVETVAKVEKVAEVEMQ</sequence>
<proteinExistence type="predicted"/>
<dbReference type="EMBL" id="JWZX01003124">
    <property type="protein sequence ID" value="KOO24121.1"/>
    <property type="molecule type" value="Genomic_DNA"/>
</dbReference>
<keyword evidence="1" id="KW-1133">Transmembrane helix</keyword>
<protein>
    <submittedName>
        <fullName evidence="3">Uncharacterized protein</fullName>
    </submittedName>
</protein>
<reference evidence="4" key="1">
    <citation type="journal article" date="2015" name="PLoS Genet.">
        <title>Genome Sequence and Transcriptome Analyses of Chrysochromulina tobin: Metabolic Tools for Enhanced Algal Fitness in the Prominent Order Prymnesiales (Haptophyceae).</title>
        <authorList>
            <person name="Hovde B.T."/>
            <person name="Deodato C.R."/>
            <person name="Hunsperger H.M."/>
            <person name="Ryken S.A."/>
            <person name="Yost W."/>
            <person name="Jha R.K."/>
            <person name="Patterson J."/>
            <person name="Monnat R.J. Jr."/>
            <person name="Barlow S.B."/>
            <person name="Starkenburg S.R."/>
            <person name="Cattolico R.A."/>
        </authorList>
    </citation>
    <scope>NUCLEOTIDE SEQUENCE</scope>
    <source>
        <strain evidence="4">CCMP291</strain>
    </source>
</reference>
<evidence type="ECO:0000256" key="1">
    <source>
        <dbReference type="SAM" id="Phobius"/>
    </source>
</evidence>
<keyword evidence="1" id="KW-0812">Transmembrane</keyword>
<feature type="signal peptide" evidence="2">
    <location>
        <begin position="1"/>
        <end position="15"/>
    </location>
</feature>
<gene>
    <name evidence="3" type="ORF">Ctob_004912</name>
</gene>